<evidence type="ECO:0000313" key="1">
    <source>
        <dbReference type="EMBL" id="TGY65385.1"/>
    </source>
</evidence>
<name>A0AC61R5T8_9FIRM</name>
<gene>
    <name evidence="1" type="ORF">E5336_08840</name>
</gene>
<proteinExistence type="predicted"/>
<keyword evidence="2" id="KW-1185">Reference proteome</keyword>
<sequence>MQRNNVKQRIIDTSFDLFREKGYKSVSVMDICNACGITKPTFYKYIDSKDSLLKYFSSTLTAQIPEEWFHIGSSTDHLQQIIDVFDLYYFHTEELGIDLYTEVFAANLKEYQGAFNDVFRFNAWIEDLIRLGQESGQIKNPSDPHRLMSSLIALSFGNGAYRCMYADPDQSMNNLFQSGLKAILCAEPEEVR</sequence>
<dbReference type="EMBL" id="SRYG01000018">
    <property type="protein sequence ID" value="TGY65385.1"/>
    <property type="molecule type" value="Genomic_DNA"/>
</dbReference>
<dbReference type="Proteomes" id="UP000308836">
    <property type="component" value="Unassembled WGS sequence"/>
</dbReference>
<evidence type="ECO:0000313" key="2">
    <source>
        <dbReference type="Proteomes" id="UP000308836"/>
    </source>
</evidence>
<reference evidence="1" key="1">
    <citation type="submission" date="2019-04" db="EMBL/GenBank/DDBJ databases">
        <title>Microbes associate with the intestines of laboratory mice.</title>
        <authorList>
            <person name="Navarre W."/>
            <person name="Wong E."/>
            <person name="Huang K."/>
            <person name="Tropini C."/>
            <person name="Ng K."/>
            <person name="Yu B."/>
        </authorList>
    </citation>
    <scope>NUCLEOTIDE SEQUENCE</scope>
    <source>
        <strain evidence="1">NM09_H32</strain>
    </source>
</reference>
<accession>A0AC61R5T8</accession>
<comment type="caution">
    <text evidence="1">The sequence shown here is derived from an EMBL/GenBank/DDBJ whole genome shotgun (WGS) entry which is preliminary data.</text>
</comment>
<protein>
    <submittedName>
        <fullName evidence="1">TetR/AcrR family transcriptional regulator</fullName>
    </submittedName>
</protein>
<organism evidence="1 2">
    <name type="scientific">Dubosiella muris</name>
    <dbReference type="NCBI Taxonomy" id="3038133"/>
    <lineage>
        <taxon>Bacteria</taxon>
        <taxon>Bacillati</taxon>
        <taxon>Bacillota</taxon>
        <taxon>Erysipelotrichia</taxon>
        <taxon>Erysipelotrichales</taxon>
        <taxon>Erysipelotrichaceae</taxon>
        <taxon>Dubosiella</taxon>
    </lineage>
</organism>